<proteinExistence type="predicted"/>
<dbReference type="Pfam" id="PF07635">
    <property type="entry name" value="PSCyt1"/>
    <property type="match status" value="1"/>
</dbReference>
<comment type="caution">
    <text evidence="4">The sequence shown here is derived from an EMBL/GenBank/DDBJ whole genome shotgun (WGS) entry which is preliminary data.</text>
</comment>
<evidence type="ECO:0000259" key="1">
    <source>
        <dbReference type="Pfam" id="PF07583"/>
    </source>
</evidence>
<dbReference type="InterPro" id="IPR011444">
    <property type="entry name" value="DUF1549"/>
</dbReference>
<feature type="domain" description="DUF1553" evidence="2">
    <location>
        <begin position="565"/>
        <end position="808"/>
    </location>
</feature>
<dbReference type="InterPro" id="IPR022655">
    <property type="entry name" value="DUF1553"/>
</dbReference>
<dbReference type="OrthoDB" id="127107at2"/>
<evidence type="ECO:0000313" key="5">
    <source>
        <dbReference type="Proteomes" id="UP000317238"/>
    </source>
</evidence>
<name>A0A5C5XWN0_9PLAN</name>
<gene>
    <name evidence="4" type="ORF">Pan14r_00130</name>
</gene>
<dbReference type="AlphaFoldDB" id="A0A5C5XWN0"/>
<organism evidence="4 5">
    <name type="scientific">Crateriforma conspicua</name>
    <dbReference type="NCBI Taxonomy" id="2527996"/>
    <lineage>
        <taxon>Bacteria</taxon>
        <taxon>Pseudomonadati</taxon>
        <taxon>Planctomycetota</taxon>
        <taxon>Planctomycetia</taxon>
        <taxon>Planctomycetales</taxon>
        <taxon>Planctomycetaceae</taxon>
        <taxon>Crateriforma</taxon>
    </lineage>
</organism>
<protein>
    <submittedName>
        <fullName evidence="4">Planctomycete cytochrome C</fullName>
    </submittedName>
</protein>
<evidence type="ECO:0000259" key="2">
    <source>
        <dbReference type="Pfam" id="PF07587"/>
    </source>
</evidence>
<accession>A0A5C5XWN0</accession>
<dbReference type="Proteomes" id="UP000317238">
    <property type="component" value="Unassembled WGS sequence"/>
</dbReference>
<dbReference type="PANTHER" id="PTHR35889">
    <property type="entry name" value="CYCLOINULO-OLIGOSACCHARIDE FRUCTANOTRANSFERASE-RELATED"/>
    <property type="match status" value="1"/>
</dbReference>
<dbReference type="Pfam" id="PF07587">
    <property type="entry name" value="PSD1"/>
    <property type="match status" value="1"/>
</dbReference>
<feature type="domain" description="DUF1549" evidence="1">
    <location>
        <begin position="190"/>
        <end position="393"/>
    </location>
</feature>
<keyword evidence="5" id="KW-1185">Reference proteome</keyword>
<evidence type="ECO:0000259" key="3">
    <source>
        <dbReference type="Pfam" id="PF07635"/>
    </source>
</evidence>
<evidence type="ECO:0000313" key="4">
    <source>
        <dbReference type="EMBL" id="TWT67776.1"/>
    </source>
</evidence>
<dbReference type="EMBL" id="SJPL01000001">
    <property type="protein sequence ID" value="TWT67776.1"/>
    <property type="molecule type" value="Genomic_DNA"/>
</dbReference>
<reference evidence="4 5" key="1">
    <citation type="submission" date="2019-02" db="EMBL/GenBank/DDBJ databases">
        <title>Deep-cultivation of Planctomycetes and their phenomic and genomic characterization uncovers novel biology.</title>
        <authorList>
            <person name="Wiegand S."/>
            <person name="Jogler M."/>
            <person name="Boedeker C."/>
            <person name="Pinto D."/>
            <person name="Vollmers J."/>
            <person name="Rivas-Marin E."/>
            <person name="Kohn T."/>
            <person name="Peeters S.H."/>
            <person name="Heuer A."/>
            <person name="Rast P."/>
            <person name="Oberbeckmann S."/>
            <person name="Bunk B."/>
            <person name="Jeske O."/>
            <person name="Meyerdierks A."/>
            <person name="Storesund J.E."/>
            <person name="Kallscheuer N."/>
            <person name="Luecker S."/>
            <person name="Lage O.M."/>
            <person name="Pohl T."/>
            <person name="Merkel B.J."/>
            <person name="Hornburger P."/>
            <person name="Mueller R.-W."/>
            <person name="Bruemmer F."/>
            <person name="Labrenz M."/>
            <person name="Spormann A.M."/>
            <person name="Op Den Camp H."/>
            <person name="Overmann J."/>
            <person name="Amann R."/>
            <person name="Jetten M.S.M."/>
            <person name="Mascher T."/>
            <person name="Medema M.H."/>
            <person name="Devos D.P."/>
            <person name="Kaster A.-K."/>
            <person name="Ovreas L."/>
            <person name="Rohde M."/>
            <person name="Galperin M.Y."/>
            <person name="Jogler C."/>
        </authorList>
    </citation>
    <scope>NUCLEOTIDE SEQUENCE [LARGE SCALE GENOMIC DNA]</scope>
    <source>
        <strain evidence="4 5">Pan14r</strain>
    </source>
</reference>
<dbReference type="InterPro" id="IPR011429">
    <property type="entry name" value="Cyt_c_Planctomycete-type"/>
</dbReference>
<sequence length="835" mass="93306">MTRGSLDRCLRTPAARLAIGLSVFFCGLISATRAAESADATLVSVETSRSNAKYFESEVRPLLIRRCYECHSESESEGGLRLDVATTITQGGDSGVAVIPGDADASLLMAAIRYDGLEMPPDEPLTESETEILRRWIDRGAYWPESFGHAGDDSDSDSDAQDYWAAEPVRTVPPIGMVPTGDFPAAAGMIDRYIDDALATAGLSRAPRSDPRTLLRRLFYDVTGMPPGQSDIDDFLADDSPDAYARTVDRLLADPRHGERIGRFWLDLVRFSESDGYRQDAFRASAHRYRDWVVNAWNTAMPYDEFVTMQIAGDEVDPNSEEALTAAGFLRQGIYEYNQRDAEGQWEVIVDELTDVTADVFLATGLACAKCHDHKFDPIPRSDYFHFRSVFEPLIFRDITNPKISDTADARNRTKIESLVAELATIDSEALEKAGRAAAELFPDEVLAMYDKPADQRNSYESQIAHLVHLQVLDRQARDSEIEKTIGKEATARRREIIAELKQLGYSPRPSRRVMTVADASGDIRPTRLPGRHSGRSFAPEVPEIYGGMPLDVAPPPSDPTSTGRRLALARWMTSPENPVTARVIANRIWQHYFGRGIVASPNDFGALGTPPTHPELLDYLADRLQRTGWDLKRLQREILLSETYRQSAHHPRRADGQRIDAMNRLLWRRSVRRLDAEQYRDTLLAVMDQVNHQIGGPSPSGAPPRRTIYLQRKRNTGDEMLQLMDAPTGIVGTARRDVTITATQSLMMINNDRLIHVSEKFADRVQADLRRDGIHRDSGDWAEQFVRHAALILTCQPMSDDDVELLSPLIQAGDDGCRDVCHVLLNANAFLFVE</sequence>
<feature type="domain" description="Cytochrome C Planctomycete-type" evidence="3">
    <location>
        <begin position="67"/>
        <end position="123"/>
    </location>
</feature>
<dbReference type="Pfam" id="PF07583">
    <property type="entry name" value="PSCyt2"/>
    <property type="match status" value="1"/>
</dbReference>
<dbReference type="PANTHER" id="PTHR35889:SF3">
    <property type="entry name" value="F-BOX DOMAIN-CONTAINING PROTEIN"/>
    <property type="match status" value="1"/>
</dbReference>
<dbReference type="RefSeq" id="WP_146437949.1">
    <property type="nucleotide sequence ID" value="NZ_SJPL01000001.1"/>
</dbReference>